<name>A0A5U3G6N4_SALET</name>
<protein>
    <submittedName>
        <fullName evidence="1">Uncharacterized protein</fullName>
    </submittedName>
</protein>
<reference evidence="1" key="1">
    <citation type="submission" date="2018-07" db="EMBL/GenBank/DDBJ databases">
        <authorList>
            <consortium name="GenomeTrakr network: Whole genome sequencing for foodborne pathogen traceback"/>
        </authorList>
    </citation>
    <scope>NUCLEOTIDE SEQUENCE</scope>
    <source>
        <strain evidence="1">MDH-2013-00175</strain>
    </source>
</reference>
<gene>
    <name evidence="1" type="ORF">Z599_25685</name>
</gene>
<dbReference type="EMBL" id="AAGLQK010000071">
    <property type="protein sequence ID" value="EBP4061053.1"/>
    <property type="molecule type" value="Genomic_DNA"/>
</dbReference>
<evidence type="ECO:0000313" key="1">
    <source>
        <dbReference type="EMBL" id="EBP4061053.1"/>
    </source>
</evidence>
<proteinExistence type="predicted"/>
<sequence>MKNEQYDYNELYELLRAYYIDTFPYPHEFKTIYFLNFLSRKERCKGIFYEENNTLTFKEDGLHWMNDKFNDAEFVAQIALDSETFNNWLTDEGYIKNNTATDKFVKQRVLINQ</sequence>
<dbReference type="AlphaFoldDB" id="A0A5U3G6N4"/>
<comment type="caution">
    <text evidence="1">The sequence shown here is derived from an EMBL/GenBank/DDBJ whole genome shotgun (WGS) entry which is preliminary data.</text>
</comment>
<accession>A0A5U3G6N4</accession>
<organism evidence="1">
    <name type="scientific">Salmonella enterica I</name>
    <dbReference type="NCBI Taxonomy" id="59201"/>
    <lineage>
        <taxon>Bacteria</taxon>
        <taxon>Pseudomonadati</taxon>
        <taxon>Pseudomonadota</taxon>
        <taxon>Gammaproteobacteria</taxon>
        <taxon>Enterobacterales</taxon>
        <taxon>Enterobacteriaceae</taxon>
        <taxon>Salmonella</taxon>
    </lineage>
</organism>